<dbReference type="InterPro" id="IPR051112">
    <property type="entry name" value="CWC26_splicing_factor"/>
</dbReference>
<dbReference type="GO" id="GO:0003723">
    <property type="term" value="F:RNA binding"/>
    <property type="evidence" value="ECO:0007669"/>
    <property type="project" value="TreeGrafter"/>
</dbReference>
<feature type="compositionally biased region" description="Acidic residues" evidence="3">
    <location>
        <begin position="69"/>
        <end position="79"/>
    </location>
</feature>
<feature type="compositionally biased region" description="Basic and acidic residues" evidence="3">
    <location>
        <begin position="419"/>
        <end position="451"/>
    </location>
</feature>
<dbReference type="EMBL" id="OX395141">
    <property type="protein sequence ID" value="CAI5795411.1"/>
    <property type="molecule type" value="Genomic_DNA"/>
</dbReference>
<evidence type="ECO:0000256" key="1">
    <source>
        <dbReference type="ARBA" id="ARBA00011069"/>
    </source>
</evidence>
<feature type="compositionally biased region" description="Basic and acidic residues" evidence="3">
    <location>
        <begin position="541"/>
        <end position="550"/>
    </location>
</feature>
<reference evidence="4" key="1">
    <citation type="submission" date="2022-12" db="EMBL/GenBank/DDBJ databases">
        <authorList>
            <person name="Alioto T."/>
            <person name="Alioto T."/>
            <person name="Gomez Garrido J."/>
        </authorList>
    </citation>
    <scope>NUCLEOTIDE SEQUENCE</scope>
</reference>
<evidence type="ECO:0000256" key="3">
    <source>
        <dbReference type="SAM" id="MobiDB-lite"/>
    </source>
</evidence>
<evidence type="ECO:0000313" key="5">
    <source>
        <dbReference type="Proteomes" id="UP001178461"/>
    </source>
</evidence>
<evidence type="ECO:0000256" key="2">
    <source>
        <dbReference type="ARBA" id="ARBA00014454"/>
    </source>
</evidence>
<sequence length="604" mass="68802">MAAASASASGLSKAEYLRRRYLEADGPEADSEAKKRRKKKKAAKELPPGRIRIVDDDDTSWKNIPIEQEKEDEEGDDGDLPVVAEFIDERPDEVKWMEEFRTSNKWKLLGDQKKEPQESDRSVTANSTKSSDTTKQKRARHSPDQSPPRRRHDSLDQSPPRRVLRDSPDQSPPRRTRCDSPDQSPPRRGRRDSPDLSPPRRGRRDSPDPSPKRHHSDTGKNNTRSSHGGRQEHYADKPSAHQRWQATSDLSPPQKKTRDSDAVPLVSQKRQLPTGGLGKQSNARDSEANKRSHSSAPSPRKRQRHDSESDSSSPPPRRSAKTSSDSDLSPPRASRSTHSQRPSSPSDLSPPRRTRGKSSDSDLSPPRRGQEGRRKAHRSKSPPDLSPPRRAKDTKGKDGIQKGPQMLSGGKAGLVSAELLRKEQHELRKQQSSSKHLEAESRHAETVFRDKSGRKRDLKQELLEQRKKAEEKSERDEQYAKWGKGLTQSRQQQQNVEDAAKEMQKPLARYIDDQDLDKMLREQEREGDPMADFLKKKKAKEKKDTKEKPRYNGPAPPLNRFNIWPGYRWDGVDRSNGFEQKRFARISSKKAVQELAYKWSVEDM</sequence>
<dbReference type="PANTHER" id="PTHR31809:SF0">
    <property type="entry name" value="BUD13 HOMOLOG"/>
    <property type="match status" value="1"/>
</dbReference>
<dbReference type="InterPro" id="IPR018609">
    <property type="entry name" value="Bud13"/>
</dbReference>
<feature type="compositionally biased region" description="Low complexity" evidence="3">
    <location>
        <begin position="341"/>
        <end position="351"/>
    </location>
</feature>
<feature type="compositionally biased region" description="Basic and acidic residues" evidence="3">
    <location>
        <begin position="458"/>
        <end position="479"/>
    </location>
</feature>
<accession>A0AA35LFK1</accession>
<feature type="region of interest" description="Disordered" evidence="3">
    <location>
        <begin position="100"/>
        <end position="559"/>
    </location>
</feature>
<feature type="compositionally biased region" description="Basic and acidic residues" evidence="3">
    <location>
        <begin position="498"/>
        <end position="528"/>
    </location>
</feature>
<dbReference type="PANTHER" id="PTHR31809">
    <property type="entry name" value="BUD13 HOMOLOG"/>
    <property type="match status" value="1"/>
</dbReference>
<feature type="compositionally biased region" description="Basic and acidic residues" evidence="3">
    <location>
        <begin position="229"/>
        <end position="239"/>
    </location>
</feature>
<gene>
    <name evidence="4" type="ORF">PODLI_1B013034</name>
</gene>
<dbReference type="Pfam" id="PF09736">
    <property type="entry name" value="Bud13"/>
    <property type="match status" value="1"/>
</dbReference>
<dbReference type="Proteomes" id="UP001178461">
    <property type="component" value="Chromosome 15"/>
</dbReference>
<feature type="compositionally biased region" description="Polar residues" evidence="3">
    <location>
        <begin position="122"/>
        <end position="133"/>
    </location>
</feature>
<comment type="similarity">
    <text evidence="1">Belongs to the CWC26 family.</text>
</comment>
<keyword evidence="5" id="KW-1185">Reference proteome</keyword>
<protein>
    <recommendedName>
        <fullName evidence="2">BUD13 homolog</fullName>
    </recommendedName>
</protein>
<feature type="compositionally biased region" description="Polar residues" evidence="3">
    <location>
        <begin position="219"/>
        <end position="228"/>
    </location>
</feature>
<dbReference type="AlphaFoldDB" id="A0AA35LFK1"/>
<feature type="compositionally biased region" description="Basic and acidic residues" evidence="3">
    <location>
        <begin position="100"/>
        <end position="121"/>
    </location>
</feature>
<feature type="compositionally biased region" description="Polar residues" evidence="3">
    <location>
        <begin position="486"/>
        <end position="496"/>
    </location>
</feature>
<dbReference type="GO" id="GO:0005684">
    <property type="term" value="C:U2-type spliceosomal complex"/>
    <property type="evidence" value="ECO:0007669"/>
    <property type="project" value="TreeGrafter"/>
</dbReference>
<dbReference type="GO" id="GO:0070274">
    <property type="term" value="C:RES complex"/>
    <property type="evidence" value="ECO:0007669"/>
    <property type="project" value="TreeGrafter"/>
</dbReference>
<dbReference type="GO" id="GO:0000398">
    <property type="term" value="P:mRNA splicing, via spliceosome"/>
    <property type="evidence" value="ECO:0007669"/>
    <property type="project" value="TreeGrafter"/>
</dbReference>
<feature type="compositionally biased region" description="Basic and acidic residues" evidence="3">
    <location>
        <begin position="390"/>
        <end position="400"/>
    </location>
</feature>
<dbReference type="EMBL" id="OX395141">
    <property type="protein sequence ID" value="CAI5795410.1"/>
    <property type="molecule type" value="Genomic_DNA"/>
</dbReference>
<name>A0AA35LFK1_9SAUR</name>
<feature type="compositionally biased region" description="Polar residues" evidence="3">
    <location>
        <begin position="242"/>
        <end position="251"/>
    </location>
</feature>
<proteinExistence type="inferred from homology"/>
<evidence type="ECO:0000313" key="4">
    <source>
        <dbReference type="EMBL" id="CAI5795411.1"/>
    </source>
</evidence>
<feature type="region of interest" description="Disordered" evidence="3">
    <location>
        <begin position="22"/>
        <end position="82"/>
    </location>
</feature>
<organism evidence="4 5">
    <name type="scientific">Podarcis lilfordi</name>
    <name type="common">Lilford's wall lizard</name>
    <dbReference type="NCBI Taxonomy" id="74358"/>
    <lineage>
        <taxon>Eukaryota</taxon>
        <taxon>Metazoa</taxon>
        <taxon>Chordata</taxon>
        <taxon>Craniata</taxon>
        <taxon>Vertebrata</taxon>
        <taxon>Euteleostomi</taxon>
        <taxon>Lepidosauria</taxon>
        <taxon>Squamata</taxon>
        <taxon>Bifurcata</taxon>
        <taxon>Unidentata</taxon>
        <taxon>Episquamata</taxon>
        <taxon>Laterata</taxon>
        <taxon>Lacertibaenia</taxon>
        <taxon>Lacertidae</taxon>
        <taxon>Podarcis</taxon>
    </lineage>
</organism>